<dbReference type="Gene3D" id="3.40.1280.10">
    <property type="match status" value="1"/>
</dbReference>
<feature type="domain" description="tRNA/rRNA methyltransferase SpoU type" evidence="3">
    <location>
        <begin position="96"/>
        <end position="234"/>
    </location>
</feature>
<feature type="domain" description="RNA 2-O ribose methyltransferase substrate binding" evidence="4">
    <location>
        <begin position="8"/>
        <end position="77"/>
    </location>
</feature>
<keyword evidence="2" id="KW-0808">Transferase</keyword>
<dbReference type="InterPro" id="IPR013123">
    <property type="entry name" value="SpoU_subst-bd"/>
</dbReference>
<protein>
    <recommendedName>
        <fullName evidence="7">23S rRNA (Guanosine(2251)-2'-O)-methyltransferase RlmB</fullName>
    </recommendedName>
</protein>
<dbReference type="InterPro" id="IPR004441">
    <property type="entry name" value="rRNA_MeTrfase_TrmH"/>
</dbReference>
<comment type="caution">
    <text evidence="5">The sequence shown here is derived from an EMBL/GenBank/DDBJ whole genome shotgun (WGS) entry which is preliminary data.</text>
</comment>
<evidence type="ECO:0000313" key="5">
    <source>
        <dbReference type="EMBL" id="OGY40702.1"/>
    </source>
</evidence>
<dbReference type="InterPro" id="IPR029028">
    <property type="entry name" value="Alpha/beta_knot_MTases"/>
</dbReference>
<name>A0A1G1XL66_9BACT</name>
<dbReference type="GO" id="GO:0008173">
    <property type="term" value="F:RNA methyltransferase activity"/>
    <property type="evidence" value="ECO:0007669"/>
    <property type="project" value="InterPro"/>
</dbReference>
<organism evidence="5 6">
    <name type="scientific">Candidatus Brennerbacteria bacterium RIFOXYD1_FULL_41_16</name>
    <dbReference type="NCBI Taxonomy" id="1797529"/>
    <lineage>
        <taxon>Bacteria</taxon>
        <taxon>Candidatus Brenneribacteriota</taxon>
    </lineage>
</organism>
<dbReference type="SUPFAM" id="SSF75217">
    <property type="entry name" value="alpha/beta knot"/>
    <property type="match status" value="1"/>
</dbReference>
<dbReference type="EMBL" id="MHHY01000006">
    <property type="protein sequence ID" value="OGY40702.1"/>
    <property type="molecule type" value="Genomic_DNA"/>
</dbReference>
<dbReference type="InterPro" id="IPR001537">
    <property type="entry name" value="SpoU_MeTrfase"/>
</dbReference>
<evidence type="ECO:0000313" key="6">
    <source>
        <dbReference type="Proteomes" id="UP000178570"/>
    </source>
</evidence>
<dbReference type="PANTHER" id="PTHR46429">
    <property type="entry name" value="23S RRNA (GUANOSINE-2'-O-)-METHYLTRANSFERASE RLMB"/>
    <property type="match status" value="1"/>
</dbReference>
<dbReference type="GO" id="GO:0005829">
    <property type="term" value="C:cytosol"/>
    <property type="evidence" value="ECO:0007669"/>
    <property type="project" value="TreeGrafter"/>
</dbReference>
<keyword evidence="1" id="KW-0489">Methyltransferase</keyword>
<evidence type="ECO:0008006" key="7">
    <source>
        <dbReference type="Google" id="ProtNLM"/>
    </source>
</evidence>
<gene>
    <name evidence="5" type="ORF">A2570_01040</name>
</gene>
<dbReference type="GO" id="GO:0006396">
    <property type="term" value="P:RNA processing"/>
    <property type="evidence" value="ECO:0007669"/>
    <property type="project" value="InterPro"/>
</dbReference>
<reference evidence="5 6" key="1">
    <citation type="journal article" date="2016" name="Nat. Commun.">
        <title>Thousands of microbial genomes shed light on interconnected biogeochemical processes in an aquifer system.</title>
        <authorList>
            <person name="Anantharaman K."/>
            <person name="Brown C.T."/>
            <person name="Hug L.A."/>
            <person name="Sharon I."/>
            <person name="Castelle C.J."/>
            <person name="Probst A.J."/>
            <person name="Thomas B.C."/>
            <person name="Singh A."/>
            <person name="Wilkins M.J."/>
            <person name="Karaoz U."/>
            <person name="Brodie E.L."/>
            <person name="Williams K.H."/>
            <person name="Hubbard S.S."/>
            <person name="Banfield J.F."/>
        </authorList>
    </citation>
    <scope>NUCLEOTIDE SEQUENCE [LARGE SCALE GENOMIC DNA]</scope>
</reference>
<dbReference type="Pfam" id="PF08032">
    <property type="entry name" value="SpoU_sub_bind"/>
    <property type="match status" value="1"/>
</dbReference>
<dbReference type="AlphaFoldDB" id="A0A1G1XL66"/>
<dbReference type="Proteomes" id="UP000178570">
    <property type="component" value="Unassembled WGS sequence"/>
</dbReference>
<accession>A0A1G1XL66</accession>
<dbReference type="STRING" id="1797529.A2570_01040"/>
<dbReference type="CDD" id="cd18095">
    <property type="entry name" value="SpoU-like_rRNA-MTase"/>
    <property type="match status" value="1"/>
</dbReference>
<proteinExistence type="predicted"/>
<dbReference type="GO" id="GO:0032259">
    <property type="term" value="P:methylation"/>
    <property type="evidence" value="ECO:0007669"/>
    <property type="project" value="UniProtKB-KW"/>
</dbReference>
<evidence type="ECO:0000259" key="4">
    <source>
        <dbReference type="Pfam" id="PF08032"/>
    </source>
</evidence>
<evidence type="ECO:0000256" key="1">
    <source>
        <dbReference type="ARBA" id="ARBA00022603"/>
    </source>
</evidence>
<sequence length="246" mass="27658">MLRVRNKKVILELLQGEVVFEKLVVAENLDQDDLTRKIVSQARSMNILIETIPRSKMEKRRTGQSHEAIIGFLKSPRTVSIKDLFDNLYGQGKEPFFLLLNKVDFPNNLGVMIRAAFAAGINGVIFQSLTEEFFNEDVVHFSMGTIVRIPLIKMSIFEALKELKKNNIKTFALQMGGRVYFEEDLSGPVAFVLGAEKQGVSDTVSSRCDKKLSIPMSSGIDSLNVSSAASIVLYEKVRRETLRIKK</sequence>
<dbReference type="PANTHER" id="PTHR46429:SF1">
    <property type="entry name" value="23S RRNA (GUANOSINE-2'-O-)-METHYLTRANSFERASE RLMB"/>
    <property type="match status" value="1"/>
</dbReference>
<dbReference type="Pfam" id="PF00588">
    <property type="entry name" value="SpoU_methylase"/>
    <property type="match status" value="1"/>
</dbReference>
<dbReference type="GO" id="GO:0003723">
    <property type="term" value="F:RNA binding"/>
    <property type="evidence" value="ECO:0007669"/>
    <property type="project" value="InterPro"/>
</dbReference>
<evidence type="ECO:0000256" key="2">
    <source>
        <dbReference type="ARBA" id="ARBA00022679"/>
    </source>
</evidence>
<dbReference type="InterPro" id="IPR029026">
    <property type="entry name" value="tRNA_m1G_MTases_N"/>
</dbReference>
<evidence type="ECO:0000259" key="3">
    <source>
        <dbReference type="Pfam" id="PF00588"/>
    </source>
</evidence>